<dbReference type="EMBL" id="GBXM01016312">
    <property type="protein sequence ID" value="JAH92265.1"/>
    <property type="molecule type" value="Transcribed_RNA"/>
</dbReference>
<sequence length="91" mass="10440">MRCHSRRRENVELSSHLAAVQQFEWRYASHGTWCSTICLKEISCCTFPGFVLEYCSLDATFEDPVEPLYCTVGRCVVHRGADMSDPSFLEE</sequence>
<reference evidence="1" key="2">
    <citation type="journal article" date="2015" name="Fish Shellfish Immunol.">
        <title>Early steps in the European eel (Anguilla anguilla)-Vibrio vulnificus interaction in the gills: Role of the RtxA13 toxin.</title>
        <authorList>
            <person name="Callol A."/>
            <person name="Pajuelo D."/>
            <person name="Ebbesson L."/>
            <person name="Teles M."/>
            <person name="MacKenzie S."/>
            <person name="Amaro C."/>
        </authorList>
    </citation>
    <scope>NUCLEOTIDE SEQUENCE</scope>
</reference>
<dbReference type="AlphaFoldDB" id="A0A0E9WRW9"/>
<evidence type="ECO:0000313" key="1">
    <source>
        <dbReference type="EMBL" id="JAH92265.1"/>
    </source>
</evidence>
<name>A0A0E9WRW9_ANGAN</name>
<accession>A0A0E9WRW9</accession>
<reference evidence="1" key="1">
    <citation type="submission" date="2014-11" db="EMBL/GenBank/DDBJ databases">
        <authorList>
            <person name="Amaro Gonzalez C."/>
        </authorList>
    </citation>
    <scope>NUCLEOTIDE SEQUENCE</scope>
</reference>
<organism evidence="1">
    <name type="scientific">Anguilla anguilla</name>
    <name type="common">European freshwater eel</name>
    <name type="synonym">Muraena anguilla</name>
    <dbReference type="NCBI Taxonomy" id="7936"/>
    <lineage>
        <taxon>Eukaryota</taxon>
        <taxon>Metazoa</taxon>
        <taxon>Chordata</taxon>
        <taxon>Craniata</taxon>
        <taxon>Vertebrata</taxon>
        <taxon>Euteleostomi</taxon>
        <taxon>Actinopterygii</taxon>
        <taxon>Neopterygii</taxon>
        <taxon>Teleostei</taxon>
        <taxon>Anguilliformes</taxon>
        <taxon>Anguillidae</taxon>
        <taxon>Anguilla</taxon>
    </lineage>
</organism>
<protein>
    <submittedName>
        <fullName evidence="1">Uncharacterized protein</fullName>
    </submittedName>
</protein>
<proteinExistence type="predicted"/>